<dbReference type="PANTHER" id="PTHR43133">
    <property type="entry name" value="RNA POLYMERASE ECF-TYPE SIGMA FACTO"/>
    <property type="match status" value="1"/>
</dbReference>
<evidence type="ECO:0000259" key="6">
    <source>
        <dbReference type="Pfam" id="PF08281"/>
    </source>
</evidence>
<dbReference type="Pfam" id="PF04542">
    <property type="entry name" value="Sigma70_r2"/>
    <property type="match status" value="1"/>
</dbReference>
<dbReference type="EMBL" id="JBHTCP010000015">
    <property type="protein sequence ID" value="MFC7371988.1"/>
    <property type="molecule type" value="Genomic_DNA"/>
</dbReference>
<gene>
    <name evidence="7" type="ORF">ACFQPF_09875</name>
</gene>
<dbReference type="CDD" id="cd06171">
    <property type="entry name" value="Sigma70_r4"/>
    <property type="match status" value="1"/>
</dbReference>
<keyword evidence="4" id="KW-0804">Transcription</keyword>
<evidence type="ECO:0000313" key="7">
    <source>
        <dbReference type="EMBL" id="MFC7371988.1"/>
    </source>
</evidence>
<dbReference type="SUPFAM" id="SSF88946">
    <property type="entry name" value="Sigma2 domain of RNA polymerase sigma factors"/>
    <property type="match status" value="1"/>
</dbReference>
<sequence>MDEQIIQDYLNKELKFVFNYLITMGVTKEDAEDIIQETAFKFVTYMDGIDLKKAKSWLFRVAINHFYDLKRKNKNVVHVYDHLETISDQILTDEVVLKREKNNEVHKALANMKPLYRHLLIMKYGMDLSYHEIAARLDLNTGTLKTYLYRARQQLIIEYGRIENGR</sequence>
<name>A0ABW2NS32_9BACL</name>
<dbReference type="InterPro" id="IPR036388">
    <property type="entry name" value="WH-like_DNA-bd_sf"/>
</dbReference>
<evidence type="ECO:0000259" key="5">
    <source>
        <dbReference type="Pfam" id="PF04542"/>
    </source>
</evidence>
<dbReference type="PANTHER" id="PTHR43133:SF60">
    <property type="entry name" value="RNA POLYMERASE SIGMA FACTOR SIGV"/>
    <property type="match status" value="1"/>
</dbReference>
<dbReference type="InterPro" id="IPR013324">
    <property type="entry name" value="RNA_pol_sigma_r3/r4-like"/>
</dbReference>
<dbReference type="RefSeq" id="WP_379749120.1">
    <property type="nucleotide sequence ID" value="NZ_JBHTCP010000015.1"/>
</dbReference>
<keyword evidence="3" id="KW-0731">Sigma factor</keyword>
<dbReference type="InterPro" id="IPR013325">
    <property type="entry name" value="RNA_pol_sigma_r2"/>
</dbReference>
<protein>
    <submittedName>
        <fullName evidence="7">RNA polymerase sigma factor</fullName>
    </submittedName>
</protein>
<feature type="domain" description="RNA polymerase sigma factor 70 region 4 type 2" evidence="6">
    <location>
        <begin position="104"/>
        <end position="155"/>
    </location>
</feature>
<dbReference type="NCBIfam" id="TIGR02937">
    <property type="entry name" value="sigma70-ECF"/>
    <property type="match status" value="1"/>
</dbReference>
<dbReference type="InterPro" id="IPR013249">
    <property type="entry name" value="RNA_pol_sigma70_r4_t2"/>
</dbReference>
<dbReference type="Pfam" id="PF08281">
    <property type="entry name" value="Sigma70_r4_2"/>
    <property type="match status" value="1"/>
</dbReference>
<dbReference type="InterPro" id="IPR039425">
    <property type="entry name" value="RNA_pol_sigma-70-like"/>
</dbReference>
<dbReference type="Proteomes" id="UP001596549">
    <property type="component" value="Unassembled WGS sequence"/>
</dbReference>
<comment type="caution">
    <text evidence="7">The sequence shown here is derived from an EMBL/GenBank/DDBJ whole genome shotgun (WGS) entry which is preliminary data.</text>
</comment>
<dbReference type="SUPFAM" id="SSF88659">
    <property type="entry name" value="Sigma3 and sigma4 domains of RNA polymerase sigma factors"/>
    <property type="match status" value="1"/>
</dbReference>
<dbReference type="Gene3D" id="1.10.10.10">
    <property type="entry name" value="Winged helix-like DNA-binding domain superfamily/Winged helix DNA-binding domain"/>
    <property type="match status" value="1"/>
</dbReference>
<evidence type="ECO:0000256" key="3">
    <source>
        <dbReference type="ARBA" id="ARBA00023082"/>
    </source>
</evidence>
<dbReference type="InterPro" id="IPR014284">
    <property type="entry name" value="RNA_pol_sigma-70_dom"/>
</dbReference>
<reference evidence="8" key="1">
    <citation type="journal article" date="2019" name="Int. J. Syst. Evol. Microbiol.">
        <title>The Global Catalogue of Microorganisms (GCM) 10K type strain sequencing project: providing services to taxonomists for standard genome sequencing and annotation.</title>
        <authorList>
            <consortium name="The Broad Institute Genomics Platform"/>
            <consortium name="The Broad Institute Genome Sequencing Center for Infectious Disease"/>
            <person name="Wu L."/>
            <person name="Ma J."/>
        </authorList>
    </citation>
    <scope>NUCLEOTIDE SEQUENCE [LARGE SCALE GENOMIC DNA]</scope>
    <source>
        <strain evidence="8">NBRC 106396</strain>
    </source>
</reference>
<feature type="domain" description="RNA polymerase sigma-70 region 2" evidence="5">
    <location>
        <begin position="13"/>
        <end position="74"/>
    </location>
</feature>
<accession>A0ABW2NS32</accession>
<evidence type="ECO:0000313" key="8">
    <source>
        <dbReference type="Proteomes" id="UP001596549"/>
    </source>
</evidence>
<evidence type="ECO:0000256" key="4">
    <source>
        <dbReference type="ARBA" id="ARBA00023163"/>
    </source>
</evidence>
<dbReference type="InterPro" id="IPR007627">
    <property type="entry name" value="RNA_pol_sigma70_r2"/>
</dbReference>
<proteinExistence type="inferred from homology"/>
<organism evidence="7 8">
    <name type="scientific">Fictibacillus iocasae</name>
    <dbReference type="NCBI Taxonomy" id="2715437"/>
    <lineage>
        <taxon>Bacteria</taxon>
        <taxon>Bacillati</taxon>
        <taxon>Bacillota</taxon>
        <taxon>Bacilli</taxon>
        <taxon>Bacillales</taxon>
        <taxon>Fictibacillaceae</taxon>
        <taxon>Fictibacillus</taxon>
    </lineage>
</organism>
<dbReference type="Gene3D" id="1.10.1740.10">
    <property type="match status" value="1"/>
</dbReference>
<keyword evidence="8" id="KW-1185">Reference proteome</keyword>
<comment type="similarity">
    <text evidence="1">Belongs to the sigma-70 factor family. ECF subfamily.</text>
</comment>
<evidence type="ECO:0000256" key="1">
    <source>
        <dbReference type="ARBA" id="ARBA00010641"/>
    </source>
</evidence>
<keyword evidence="2" id="KW-0805">Transcription regulation</keyword>
<evidence type="ECO:0000256" key="2">
    <source>
        <dbReference type="ARBA" id="ARBA00023015"/>
    </source>
</evidence>